<feature type="domain" description="Mur ligase central" evidence="5">
    <location>
        <begin position="106"/>
        <end position="255"/>
    </location>
</feature>
<dbReference type="InterPro" id="IPR051046">
    <property type="entry name" value="MurCDEF_CellWall_CoF430Synth"/>
</dbReference>
<dbReference type="InterPro" id="IPR004101">
    <property type="entry name" value="Mur_ligase_C"/>
</dbReference>
<dbReference type="Proteomes" id="UP000177001">
    <property type="component" value="Unassembled WGS sequence"/>
</dbReference>
<feature type="domain" description="Mur ligase central" evidence="5">
    <location>
        <begin position="31"/>
        <end position="75"/>
    </location>
</feature>
<dbReference type="InterPro" id="IPR013221">
    <property type="entry name" value="Mur_ligase_cen"/>
</dbReference>
<dbReference type="InterPro" id="IPR036565">
    <property type="entry name" value="Mur-like_cat_sf"/>
</dbReference>
<evidence type="ECO:0000256" key="3">
    <source>
        <dbReference type="ARBA" id="ARBA00022840"/>
    </source>
</evidence>
<gene>
    <name evidence="6" type="ORF">A3A91_01525</name>
</gene>
<feature type="domain" description="Mur ligase C-terminal" evidence="4">
    <location>
        <begin position="279"/>
        <end position="415"/>
    </location>
</feature>
<accession>A0A1F6X0C8</accession>
<evidence type="ECO:0000256" key="1">
    <source>
        <dbReference type="ARBA" id="ARBA00022598"/>
    </source>
</evidence>
<keyword evidence="3" id="KW-0067">ATP-binding</keyword>
<evidence type="ECO:0008006" key="8">
    <source>
        <dbReference type="Google" id="ProtNLM"/>
    </source>
</evidence>
<dbReference type="AlphaFoldDB" id="A0A1F6X0C8"/>
<evidence type="ECO:0000256" key="2">
    <source>
        <dbReference type="ARBA" id="ARBA00022741"/>
    </source>
</evidence>
<evidence type="ECO:0000259" key="5">
    <source>
        <dbReference type="Pfam" id="PF08245"/>
    </source>
</evidence>
<dbReference type="PANTHER" id="PTHR43024">
    <property type="entry name" value="UDP-N-ACETYLMURAMOYL-TRIPEPTIDE--D-ALANYL-D-ALANINE LIGASE"/>
    <property type="match status" value="1"/>
</dbReference>
<evidence type="ECO:0000313" key="7">
    <source>
        <dbReference type="Proteomes" id="UP000177001"/>
    </source>
</evidence>
<dbReference type="EMBL" id="MFUR01000001">
    <property type="protein sequence ID" value="OGI87573.1"/>
    <property type="molecule type" value="Genomic_DNA"/>
</dbReference>
<organism evidence="6 7">
    <name type="scientific">Candidatus Nomurabacteria bacterium RIFCSPLOWO2_01_FULL_36_16</name>
    <dbReference type="NCBI Taxonomy" id="1801767"/>
    <lineage>
        <taxon>Bacteria</taxon>
        <taxon>Candidatus Nomuraibacteriota</taxon>
    </lineage>
</organism>
<dbReference type="SUPFAM" id="SSF53244">
    <property type="entry name" value="MurD-like peptide ligases, peptide-binding domain"/>
    <property type="match status" value="1"/>
</dbReference>
<dbReference type="Gene3D" id="3.40.1190.10">
    <property type="entry name" value="Mur-like, catalytic domain"/>
    <property type="match status" value="1"/>
</dbReference>
<keyword evidence="2" id="KW-0547">Nucleotide-binding</keyword>
<keyword evidence="1" id="KW-0436">Ligase</keyword>
<dbReference type="GO" id="GO:0005524">
    <property type="term" value="F:ATP binding"/>
    <property type="evidence" value="ECO:0007669"/>
    <property type="project" value="UniProtKB-KW"/>
</dbReference>
<dbReference type="InterPro" id="IPR036615">
    <property type="entry name" value="Mur_ligase_C_dom_sf"/>
</dbReference>
<comment type="caution">
    <text evidence="6">The sequence shown here is derived from an EMBL/GenBank/DDBJ whole genome shotgun (WGS) entry which is preliminary data.</text>
</comment>
<sequence length="449" mass="49874">MKTILKKIIAYILQIESRLVIFRYKPKIVAITGSVGKTSTKDAVYAVLSGMSHVRKSEKSYNSEIGLPLTILGIPNGWNNPLVWVQNIWKGLWLFLSPFGPHKYPKWLVLEVGVGKPGDMRRTASWFKTDAVIITAISETPAHIEFFNSRKDLIKEKSELIKTLKPDGILILNADDEDVLSMRNQSKTKDKHRAITYGFTEGADVLASQDSIFYGDLGEPRGITFRIDERGNSLPVITEGVFGRNHVYASLGALAFSSILKFNMLDAVNSLKNYDVAPGRMRLLNGINGTLIIDDTYNSSPFACESALKTLGEVKCLGRKIAILGDMLELGKYTEEAHKNIGKIAKENCDVLVVVGHRAQAIKSGALEAGMNNANIFEFLDSYQAHEFVKSFVRAGPPAPDEGGRAGDLVLVKGSQGMRMERVVEAILFDKENKEKLLVRQDKEWLKKK</sequence>
<dbReference type="Pfam" id="PF02875">
    <property type="entry name" value="Mur_ligase_C"/>
    <property type="match status" value="1"/>
</dbReference>
<evidence type="ECO:0000259" key="4">
    <source>
        <dbReference type="Pfam" id="PF02875"/>
    </source>
</evidence>
<dbReference type="PANTHER" id="PTHR43024:SF1">
    <property type="entry name" value="UDP-N-ACETYLMURAMOYL-TRIPEPTIDE--D-ALANYL-D-ALANINE LIGASE"/>
    <property type="match status" value="1"/>
</dbReference>
<reference evidence="6 7" key="1">
    <citation type="journal article" date="2016" name="Nat. Commun.">
        <title>Thousands of microbial genomes shed light on interconnected biogeochemical processes in an aquifer system.</title>
        <authorList>
            <person name="Anantharaman K."/>
            <person name="Brown C.T."/>
            <person name="Hug L.A."/>
            <person name="Sharon I."/>
            <person name="Castelle C.J."/>
            <person name="Probst A.J."/>
            <person name="Thomas B.C."/>
            <person name="Singh A."/>
            <person name="Wilkins M.J."/>
            <person name="Karaoz U."/>
            <person name="Brodie E.L."/>
            <person name="Williams K.H."/>
            <person name="Hubbard S.S."/>
            <person name="Banfield J.F."/>
        </authorList>
    </citation>
    <scope>NUCLEOTIDE SEQUENCE [LARGE SCALE GENOMIC DNA]</scope>
</reference>
<proteinExistence type="predicted"/>
<evidence type="ECO:0000313" key="6">
    <source>
        <dbReference type="EMBL" id="OGI87573.1"/>
    </source>
</evidence>
<dbReference type="GO" id="GO:0016881">
    <property type="term" value="F:acid-amino acid ligase activity"/>
    <property type="evidence" value="ECO:0007669"/>
    <property type="project" value="InterPro"/>
</dbReference>
<protein>
    <recommendedName>
        <fullName evidence="8">Mur ligase central domain-containing protein</fullName>
    </recommendedName>
</protein>
<dbReference type="SUPFAM" id="SSF53623">
    <property type="entry name" value="MurD-like peptide ligases, catalytic domain"/>
    <property type="match status" value="1"/>
</dbReference>
<name>A0A1F6X0C8_9BACT</name>
<dbReference type="Gene3D" id="3.90.190.20">
    <property type="entry name" value="Mur ligase, C-terminal domain"/>
    <property type="match status" value="1"/>
</dbReference>
<dbReference type="Pfam" id="PF08245">
    <property type="entry name" value="Mur_ligase_M"/>
    <property type="match status" value="2"/>
</dbReference>